<dbReference type="PANTHER" id="PTHR33478:SF1">
    <property type="entry name" value="EXTRACELLULAR METALLOPROTEINASE MEP"/>
    <property type="match status" value="1"/>
</dbReference>
<evidence type="ECO:0000256" key="2">
    <source>
        <dbReference type="ARBA" id="ARBA00004613"/>
    </source>
</evidence>
<evidence type="ECO:0000256" key="7">
    <source>
        <dbReference type="ARBA" id="ARBA00022729"/>
    </source>
</evidence>
<dbReference type="AlphaFoldDB" id="A0A2S6I7Z9"/>
<evidence type="ECO:0000256" key="12">
    <source>
        <dbReference type="SAM" id="MobiDB-lite"/>
    </source>
</evidence>
<evidence type="ECO:0000313" key="18">
    <source>
        <dbReference type="Proteomes" id="UP000237662"/>
    </source>
</evidence>
<dbReference type="GO" id="GO:0008270">
    <property type="term" value="F:zinc ion binding"/>
    <property type="evidence" value="ECO:0007669"/>
    <property type="project" value="InterPro"/>
</dbReference>
<dbReference type="NCBIfam" id="TIGR01451">
    <property type="entry name" value="B_ant_repeat"/>
    <property type="match status" value="1"/>
</dbReference>
<feature type="domain" description="DUF11" evidence="14">
    <location>
        <begin position="751"/>
        <end position="838"/>
    </location>
</feature>
<dbReference type="Gene3D" id="2.60.120.260">
    <property type="entry name" value="Galactose-binding domain-like"/>
    <property type="match status" value="1"/>
</dbReference>
<evidence type="ECO:0000313" key="17">
    <source>
        <dbReference type="EMBL" id="PPK87624.1"/>
    </source>
</evidence>
<proteinExistence type="inferred from homology"/>
<dbReference type="NCBIfam" id="TIGR04183">
    <property type="entry name" value="Por_Secre_tail"/>
    <property type="match status" value="1"/>
</dbReference>
<dbReference type="Gene3D" id="1.10.390.10">
    <property type="entry name" value="Neutral Protease Domain 2"/>
    <property type="match status" value="1"/>
</dbReference>
<evidence type="ECO:0000256" key="11">
    <source>
        <dbReference type="ARBA" id="ARBA00023145"/>
    </source>
</evidence>
<dbReference type="GO" id="GO:0005615">
    <property type="term" value="C:extracellular space"/>
    <property type="evidence" value="ECO:0007669"/>
    <property type="project" value="InterPro"/>
</dbReference>
<feature type="chain" id="PRO_5015621085" evidence="13">
    <location>
        <begin position="20"/>
        <end position="1145"/>
    </location>
</feature>
<evidence type="ECO:0000256" key="9">
    <source>
        <dbReference type="ARBA" id="ARBA00022833"/>
    </source>
</evidence>
<dbReference type="PRINTS" id="PR00999">
    <property type="entry name" value="FUNGALYSIN"/>
</dbReference>
<evidence type="ECO:0000256" key="4">
    <source>
        <dbReference type="ARBA" id="ARBA00022525"/>
    </source>
</evidence>
<dbReference type="InterPro" id="IPR011096">
    <property type="entry name" value="FTP_domain"/>
</dbReference>
<dbReference type="InterPro" id="IPR046450">
    <property type="entry name" value="PA_dom_sf"/>
</dbReference>
<keyword evidence="5" id="KW-0645">Protease</keyword>
<reference evidence="17 18" key="1">
    <citation type="submission" date="2018-02" db="EMBL/GenBank/DDBJ databases">
        <title>Genomic Encyclopedia of Archaeal and Bacterial Type Strains, Phase II (KMG-II): from individual species to whole genera.</title>
        <authorList>
            <person name="Goeker M."/>
        </authorList>
    </citation>
    <scope>NUCLEOTIDE SEQUENCE [LARGE SCALE GENOMIC DNA]</scope>
    <source>
        <strain evidence="17 18">DSM 29526</strain>
    </source>
</reference>
<dbReference type="OrthoDB" id="5377264at2"/>
<feature type="signal peptide" evidence="13">
    <location>
        <begin position="1"/>
        <end position="19"/>
    </location>
</feature>
<dbReference type="InterPro" id="IPR001842">
    <property type="entry name" value="Peptidase_M36"/>
</dbReference>
<dbReference type="InterPro" id="IPR050371">
    <property type="entry name" value="Fungal_virulence_M36"/>
</dbReference>
<keyword evidence="8" id="KW-0378">Hydrolase</keyword>
<organism evidence="17 18">
    <name type="scientific">Neolewinella xylanilytica</name>
    <dbReference type="NCBI Taxonomy" id="1514080"/>
    <lineage>
        <taxon>Bacteria</taxon>
        <taxon>Pseudomonadati</taxon>
        <taxon>Bacteroidota</taxon>
        <taxon>Saprospiria</taxon>
        <taxon>Saprospirales</taxon>
        <taxon>Lewinellaceae</taxon>
        <taxon>Neolewinella</taxon>
    </lineage>
</organism>
<name>A0A2S6I7Z9_9BACT</name>
<dbReference type="InterPro" id="IPR047589">
    <property type="entry name" value="DUF11_rpt"/>
</dbReference>
<dbReference type="InterPro" id="IPR003137">
    <property type="entry name" value="PA_domain"/>
</dbReference>
<keyword evidence="18" id="KW-1185">Reference proteome</keyword>
<keyword evidence="6" id="KW-0479">Metal-binding</keyword>
<evidence type="ECO:0000259" key="15">
    <source>
        <dbReference type="Pfam" id="PF02225"/>
    </source>
</evidence>
<comment type="similarity">
    <text evidence="3">Belongs to the peptidase M36 family.</text>
</comment>
<gene>
    <name evidence="17" type="ORF">CLV84_0570</name>
</gene>
<keyword evidence="11" id="KW-0865">Zymogen</keyword>
<keyword evidence="4" id="KW-0964">Secreted</keyword>
<dbReference type="Gene3D" id="3.10.170.10">
    <property type="match status" value="1"/>
</dbReference>
<evidence type="ECO:0000256" key="10">
    <source>
        <dbReference type="ARBA" id="ARBA00023049"/>
    </source>
</evidence>
<dbReference type="Pfam" id="PF02128">
    <property type="entry name" value="Peptidase_M36"/>
    <property type="match status" value="1"/>
</dbReference>
<dbReference type="Pfam" id="PF02225">
    <property type="entry name" value="PA"/>
    <property type="match status" value="1"/>
</dbReference>
<dbReference type="InterPro" id="IPR001434">
    <property type="entry name" value="OmcB-like_DUF11"/>
</dbReference>
<comment type="subcellular location">
    <subcellularLocation>
        <location evidence="2">Secreted</location>
    </subcellularLocation>
</comment>
<evidence type="ECO:0000259" key="14">
    <source>
        <dbReference type="Pfam" id="PF01345"/>
    </source>
</evidence>
<sequence>MRWLLPLVLFCFAASAVRGQEGQLPAVEFLRARTAQLGVSATDLTELTVVDRYPSPSGVEHVYLGQSVYGLPVYNAGAAVHFRGDEVVHHVSWLQPRLRERAVATVPRLTLREAYQAGYPPPEAVLEEGELVYFPLPDSNAVRLCWQLTIDDRPAGIHYLRMVDAVTGEEQYRKGLSINCRFPEAGRRSAGATPPSQQQGKRVTPPQDGAMYHVFPFGLESPLHGERQLLFEPADPVASPYGWHDTDGRPGAEYTVTRGNNAYAYRDADARPNEPDSGYVADGGAALDFDFPFHPDDGPESLLSASLTQLFYNANVLHDWAYAHGFDEKAGNFQHHNYGNGGQAGDPVLAEAQDGSGSNNATFYTPRDGKPGRMQLFLWRGRTELLEVRYPASVAGRFPSGGAEFGMPLTKEPVAGELAIGLDGSDQPELGCGSFVNAAHLRGKIVLIDRGVCSFQLKAYNAERAGALAVIVSNPANDLFTMSATEDGEDYPVTIPVILVRQIDAEPLREALLRAETVRLALADYSRTPIDGSFDNGIVAHEYGHGISNRIVGGPSNTTCLLNDEQMGEGWSDFFLLAATPRSAHPAPTGREKRSVGVYSTAGPTDSRGFRSQFYSTDPAVNDLTYDRVITASVPHGVGEIWAATLWDMYWALVDTYGFDEDLTHGDGGNNRAVRLVIEAMKYTRCGPGLVDGRDGLLAADSIEHGGADACLLWEVFRRRGLGFSAEQGESTASNDNREAFDPNPACLPTLKISKNAQRNFVRPGDPIVYTLTVRNDKPEAVTGLTITDELPAGITIDTHRIAGAEDVRVSGSQLAYVLPRLGPGERHVMHYTAETDATRSPTRIFGDGVEGGPGNWTTVSRGGNNGWQRIGSDAFSGDTVWHVANVGSQQEHILQTARPIPISGPGPVLRFFTRYDTEPAYDGGVVEVSTNGGTDWRTLKDKFIRHGYRGKLSDRGAAVLRGKPSFWGDSDGYREVILDLGDYRGQSVLFRWRFASDAQTGAGGWWVDQVEVLPEVVTYDGLARVATAEGDRDSSRVNAPGVVVNFLNDEMVGVASIFPANASMDVFPNPAATRLHLRFTALGVGAGRLELIDANGRRVLQQHLALTGKQQEYPISLAGLPAGIYTLMLTEATARTAVRVSVLR</sequence>
<evidence type="ECO:0000256" key="13">
    <source>
        <dbReference type="SAM" id="SignalP"/>
    </source>
</evidence>
<evidence type="ECO:0000256" key="1">
    <source>
        <dbReference type="ARBA" id="ARBA00001947"/>
    </source>
</evidence>
<dbReference type="Gene3D" id="3.50.30.30">
    <property type="match status" value="1"/>
</dbReference>
<dbReference type="SUPFAM" id="SSF55486">
    <property type="entry name" value="Metalloproteases ('zincins'), catalytic domain"/>
    <property type="match status" value="1"/>
</dbReference>
<dbReference type="CDD" id="cd09596">
    <property type="entry name" value="M36"/>
    <property type="match status" value="1"/>
</dbReference>
<protein>
    <submittedName>
        <fullName evidence="17">Putative repeat protein (TIGR01451 family)/predicted secreted protein (Por secretion system target)</fullName>
    </submittedName>
</protein>
<dbReference type="Pfam" id="PF07504">
    <property type="entry name" value="FTP"/>
    <property type="match status" value="1"/>
</dbReference>
<evidence type="ECO:0000256" key="8">
    <source>
        <dbReference type="ARBA" id="ARBA00022801"/>
    </source>
</evidence>
<dbReference type="GO" id="GO:0006508">
    <property type="term" value="P:proteolysis"/>
    <property type="evidence" value="ECO:0007669"/>
    <property type="project" value="UniProtKB-KW"/>
</dbReference>
<dbReference type="EMBL" id="PTJC01000005">
    <property type="protein sequence ID" value="PPK87624.1"/>
    <property type="molecule type" value="Genomic_DNA"/>
</dbReference>
<dbReference type="Pfam" id="PF01345">
    <property type="entry name" value="DUF11"/>
    <property type="match status" value="1"/>
</dbReference>
<evidence type="ECO:0000256" key="5">
    <source>
        <dbReference type="ARBA" id="ARBA00022670"/>
    </source>
</evidence>
<keyword evidence="10" id="KW-0482">Metalloprotease</keyword>
<dbReference type="CDD" id="cd04818">
    <property type="entry name" value="PA_subtilisin_1"/>
    <property type="match status" value="1"/>
</dbReference>
<evidence type="ECO:0000259" key="16">
    <source>
        <dbReference type="Pfam" id="PF07504"/>
    </source>
</evidence>
<feature type="domain" description="FTP" evidence="16">
    <location>
        <begin position="46"/>
        <end position="90"/>
    </location>
</feature>
<dbReference type="GO" id="GO:0004222">
    <property type="term" value="F:metalloendopeptidase activity"/>
    <property type="evidence" value="ECO:0007669"/>
    <property type="project" value="InterPro"/>
</dbReference>
<accession>A0A2S6I7Z9</accession>
<keyword evidence="7 13" id="KW-0732">Signal</keyword>
<evidence type="ECO:0000256" key="3">
    <source>
        <dbReference type="ARBA" id="ARBA00006006"/>
    </source>
</evidence>
<dbReference type="InterPro" id="IPR027268">
    <property type="entry name" value="Peptidase_M4/M1_CTD_sf"/>
</dbReference>
<feature type="domain" description="PA" evidence="15">
    <location>
        <begin position="423"/>
        <end position="507"/>
    </location>
</feature>
<dbReference type="RefSeq" id="WP_104418220.1">
    <property type="nucleotide sequence ID" value="NZ_PTJC01000005.1"/>
</dbReference>
<dbReference type="InterPro" id="IPR026444">
    <property type="entry name" value="Secre_tail"/>
</dbReference>
<feature type="region of interest" description="Disordered" evidence="12">
    <location>
        <begin position="185"/>
        <end position="207"/>
    </location>
</feature>
<comment type="caution">
    <text evidence="17">The sequence shown here is derived from an EMBL/GenBank/DDBJ whole genome shotgun (WGS) entry which is preliminary data.</text>
</comment>
<dbReference type="Proteomes" id="UP000237662">
    <property type="component" value="Unassembled WGS sequence"/>
</dbReference>
<dbReference type="PANTHER" id="PTHR33478">
    <property type="entry name" value="EXTRACELLULAR METALLOPROTEINASE MEP"/>
    <property type="match status" value="1"/>
</dbReference>
<evidence type="ECO:0000256" key="6">
    <source>
        <dbReference type="ARBA" id="ARBA00022723"/>
    </source>
</evidence>
<keyword evidence="9" id="KW-0862">Zinc</keyword>
<dbReference type="SUPFAM" id="SSF52025">
    <property type="entry name" value="PA domain"/>
    <property type="match status" value="1"/>
</dbReference>
<comment type="cofactor">
    <cofactor evidence="1">
        <name>Zn(2+)</name>
        <dbReference type="ChEBI" id="CHEBI:29105"/>
    </cofactor>
</comment>